<dbReference type="Proteomes" id="UP000646776">
    <property type="component" value="Unassembled WGS sequence"/>
</dbReference>
<keyword evidence="2" id="KW-1185">Reference proteome</keyword>
<gene>
    <name evidence="1" type="ORF">GCM10010226_32120</name>
</gene>
<protein>
    <submittedName>
        <fullName evidence="1">Uncharacterized protein</fullName>
    </submittedName>
</protein>
<dbReference type="AlphaFoldDB" id="A0A918HCY2"/>
<reference evidence="1" key="2">
    <citation type="submission" date="2020-09" db="EMBL/GenBank/DDBJ databases">
        <authorList>
            <person name="Sun Q."/>
            <person name="Ohkuma M."/>
        </authorList>
    </citation>
    <scope>NUCLEOTIDE SEQUENCE</scope>
    <source>
        <strain evidence="1">JCM 4125</strain>
    </source>
</reference>
<name>A0A918HCY2_9ACTN</name>
<organism evidence="1 2">
    <name type="scientific">Streptomyces phaeofaciens</name>
    <dbReference type="NCBI Taxonomy" id="68254"/>
    <lineage>
        <taxon>Bacteria</taxon>
        <taxon>Bacillati</taxon>
        <taxon>Actinomycetota</taxon>
        <taxon>Actinomycetes</taxon>
        <taxon>Kitasatosporales</taxon>
        <taxon>Streptomycetaceae</taxon>
        <taxon>Streptomyces</taxon>
    </lineage>
</organism>
<accession>A0A918HCY2</accession>
<sequence>MPYRLGRDGGDGTMLRAFIEIDRTTISLERLAAKITAYAHLHAFTFQPVGRRQLADREPLREEWQRHCPLFPRVLFVLNGTDSA</sequence>
<reference evidence="1" key="1">
    <citation type="journal article" date="2014" name="Int. J. Syst. Evol. Microbiol.">
        <title>Complete genome sequence of Corynebacterium casei LMG S-19264T (=DSM 44701T), isolated from a smear-ripened cheese.</title>
        <authorList>
            <consortium name="US DOE Joint Genome Institute (JGI-PGF)"/>
            <person name="Walter F."/>
            <person name="Albersmeier A."/>
            <person name="Kalinowski J."/>
            <person name="Ruckert C."/>
        </authorList>
    </citation>
    <scope>NUCLEOTIDE SEQUENCE</scope>
    <source>
        <strain evidence="1">JCM 4125</strain>
    </source>
</reference>
<dbReference type="EMBL" id="BMSA01000008">
    <property type="protein sequence ID" value="GGT52711.1"/>
    <property type="molecule type" value="Genomic_DNA"/>
</dbReference>
<comment type="caution">
    <text evidence="1">The sequence shown here is derived from an EMBL/GenBank/DDBJ whole genome shotgun (WGS) entry which is preliminary data.</text>
</comment>
<evidence type="ECO:0000313" key="2">
    <source>
        <dbReference type="Proteomes" id="UP000646776"/>
    </source>
</evidence>
<evidence type="ECO:0000313" key="1">
    <source>
        <dbReference type="EMBL" id="GGT52711.1"/>
    </source>
</evidence>
<proteinExistence type="predicted"/>